<gene>
    <name evidence="3" type="ordered locus">Sinac_6503</name>
</gene>
<evidence type="ECO:0000313" key="3">
    <source>
        <dbReference type="EMBL" id="AGA30579.1"/>
    </source>
</evidence>
<sequence>MASNALILRFVPLISAVAVVGWCVWPYLDSPTILEPAQSEAPESESRLFNLSLKPASDRNPFVSLDGSGAEPVERPQSGGKPRSVTVQQPSKGAAQGGNASAANDANTEESQHKWNLGATLVHGRRRAAVINGRVYLLGEMVAAASPESQPARLNRVERDLVYLQIKDRPRPIVLAYANVASPQVPSRPAPQPATTDAAAANLEAGTDLSRLLWGGKAASIIDVIRKLGLGGLTQ</sequence>
<dbReference type="AlphaFoldDB" id="L0DMG8"/>
<evidence type="ECO:0000313" key="4">
    <source>
        <dbReference type="Proteomes" id="UP000010798"/>
    </source>
</evidence>
<feature type="transmembrane region" description="Helical" evidence="2">
    <location>
        <begin position="7"/>
        <end position="28"/>
    </location>
</feature>
<dbReference type="RefSeq" id="WP_015249662.1">
    <property type="nucleotide sequence ID" value="NC_019892.1"/>
</dbReference>
<dbReference type="HOGENOM" id="CLU_1179581_0_0_0"/>
<feature type="compositionally biased region" description="Low complexity" evidence="1">
    <location>
        <begin position="93"/>
        <end position="106"/>
    </location>
</feature>
<proteinExistence type="predicted"/>
<keyword evidence="2" id="KW-1133">Transmembrane helix</keyword>
<evidence type="ECO:0000256" key="2">
    <source>
        <dbReference type="SAM" id="Phobius"/>
    </source>
</evidence>
<evidence type="ECO:0000256" key="1">
    <source>
        <dbReference type="SAM" id="MobiDB-lite"/>
    </source>
</evidence>
<keyword evidence="4" id="KW-1185">Reference proteome</keyword>
<keyword evidence="2" id="KW-0812">Transmembrane</keyword>
<keyword evidence="2" id="KW-0472">Membrane</keyword>
<dbReference type="STRING" id="886293.Sinac_6503"/>
<dbReference type="Proteomes" id="UP000010798">
    <property type="component" value="Chromosome"/>
</dbReference>
<accession>L0DMG8</accession>
<protein>
    <submittedName>
        <fullName evidence="3">Uncharacterized protein</fullName>
    </submittedName>
</protein>
<feature type="region of interest" description="Disordered" evidence="1">
    <location>
        <begin position="60"/>
        <end position="112"/>
    </location>
</feature>
<organism evidence="3 4">
    <name type="scientific">Singulisphaera acidiphila (strain ATCC BAA-1392 / DSM 18658 / VKM B-2454 / MOB10)</name>
    <dbReference type="NCBI Taxonomy" id="886293"/>
    <lineage>
        <taxon>Bacteria</taxon>
        <taxon>Pseudomonadati</taxon>
        <taxon>Planctomycetota</taxon>
        <taxon>Planctomycetia</taxon>
        <taxon>Isosphaerales</taxon>
        <taxon>Isosphaeraceae</taxon>
        <taxon>Singulisphaera</taxon>
    </lineage>
</organism>
<dbReference type="OrthoDB" id="9941953at2"/>
<name>L0DMG8_SINAD</name>
<dbReference type="EMBL" id="CP003364">
    <property type="protein sequence ID" value="AGA30579.1"/>
    <property type="molecule type" value="Genomic_DNA"/>
</dbReference>
<reference evidence="3 4" key="1">
    <citation type="submission" date="2012-02" db="EMBL/GenBank/DDBJ databases">
        <title>Complete sequence of chromosome of Singulisphaera acidiphila DSM 18658.</title>
        <authorList>
            <consortium name="US DOE Joint Genome Institute (JGI-PGF)"/>
            <person name="Lucas S."/>
            <person name="Copeland A."/>
            <person name="Lapidus A."/>
            <person name="Glavina del Rio T."/>
            <person name="Dalin E."/>
            <person name="Tice H."/>
            <person name="Bruce D."/>
            <person name="Goodwin L."/>
            <person name="Pitluck S."/>
            <person name="Peters L."/>
            <person name="Ovchinnikova G."/>
            <person name="Chertkov O."/>
            <person name="Kyrpides N."/>
            <person name="Mavromatis K."/>
            <person name="Ivanova N."/>
            <person name="Brettin T."/>
            <person name="Detter J.C."/>
            <person name="Han C."/>
            <person name="Larimer F."/>
            <person name="Land M."/>
            <person name="Hauser L."/>
            <person name="Markowitz V."/>
            <person name="Cheng J.-F."/>
            <person name="Hugenholtz P."/>
            <person name="Woyke T."/>
            <person name="Wu D."/>
            <person name="Tindall B."/>
            <person name="Pomrenke H."/>
            <person name="Brambilla E."/>
            <person name="Klenk H.-P."/>
            <person name="Eisen J.A."/>
        </authorList>
    </citation>
    <scope>NUCLEOTIDE SEQUENCE [LARGE SCALE GENOMIC DNA]</scope>
    <source>
        <strain evidence="4">ATCC BAA-1392 / DSM 18658 / VKM B-2454 / MOB10</strain>
    </source>
</reference>
<dbReference type="KEGG" id="saci:Sinac_6503"/>